<dbReference type="InterPro" id="IPR015424">
    <property type="entry name" value="PyrdxlP-dep_Trfase"/>
</dbReference>
<dbReference type="InterPro" id="IPR016454">
    <property type="entry name" value="Cysteine_dSase"/>
</dbReference>
<comment type="function">
    <text evidence="2">Catalyzes the removal of elemental sulfur atoms from cysteine to produce alanine. Seems to participate in the biosynthesis of the nitrogenase metalloclusters by providing the inorganic sulfur required for the Fe-S core formation.</text>
</comment>
<evidence type="ECO:0000256" key="8">
    <source>
        <dbReference type="ARBA" id="ARBA00023004"/>
    </source>
</evidence>
<dbReference type="InterPro" id="IPR015422">
    <property type="entry name" value="PyrdxlP-dep_Trfase_small"/>
</dbReference>
<feature type="domain" description="Aminotransferase class V" evidence="11">
    <location>
        <begin position="7"/>
        <end position="368"/>
    </location>
</feature>
<dbReference type="Proteomes" id="UP000561417">
    <property type="component" value="Unassembled WGS sequence"/>
</dbReference>
<evidence type="ECO:0000256" key="1">
    <source>
        <dbReference type="ARBA" id="ARBA00001933"/>
    </source>
</evidence>
<accession>A0A840NPS3</accession>
<evidence type="ECO:0000256" key="5">
    <source>
        <dbReference type="ARBA" id="ARBA00022679"/>
    </source>
</evidence>
<dbReference type="GO" id="GO:0051536">
    <property type="term" value="F:iron-sulfur cluster binding"/>
    <property type="evidence" value="ECO:0007669"/>
    <property type="project" value="UniProtKB-KW"/>
</dbReference>
<comment type="caution">
    <text evidence="12">The sequence shown here is derived from an EMBL/GenBank/DDBJ whole genome shotgun (WGS) entry which is preliminary data.</text>
</comment>
<keyword evidence="5 12" id="KW-0808">Transferase</keyword>
<gene>
    <name evidence="12" type="ORF">HNQ69_000195</name>
</gene>
<evidence type="ECO:0000256" key="2">
    <source>
        <dbReference type="ARBA" id="ARBA00003120"/>
    </source>
</evidence>
<keyword evidence="6" id="KW-0479">Metal-binding</keyword>
<evidence type="ECO:0000259" key="11">
    <source>
        <dbReference type="Pfam" id="PF00266"/>
    </source>
</evidence>
<evidence type="ECO:0000256" key="9">
    <source>
        <dbReference type="ARBA" id="ARBA00023014"/>
    </source>
</evidence>
<evidence type="ECO:0000313" key="12">
    <source>
        <dbReference type="EMBL" id="MBB5073091.1"/>
    </source>
</evidence>
<dbReference type="SUPFAM" id="SSF53383">
    <property type="entry name" value="PLP-dependent transferases"/>
    <property type="match status" value="1"/>
</dbReference>
<dbReference type="Pfam" id="PF00266">
    <property type="entry name" value="Aminotran_5"/>
    <property type="match status" value="1"/>
</dbReference>
<evidence type="ECO:0000256" key="10">
    <source>
        <dbReference type="ARBA" id="ARBA00050776"/>
    </source>
</evidence>
<evidence type="ECO:0000256" key="6">
    <source>
        <dbReference type="ARBA" id="ARBA00022723"/>
    </source>
</evidence>
<reference evidence="12 13" key="1">
    <citation type="submission" date="2020-08" db="EMBL/GenBank/DDBJ databases">
        <title>Genomic Encyclopedia of Type Strains, Phase IV (KMG-IV): sequencing the most valuable type-strain genomes for metagenomic binning, comparative biology and taxonomic classification.</title>
        <authorList>
            <person name="Goeker M."/>
        </authorList>
    </citation>
    <scope>NUCLEOTIDE SEQUENCE [LARGE SCALE GENOMIC DNA]</scope>
    <source>
        <strain evidence="12 13">DSM 28538</strain>
    </source>
</reference>
<name>A0A840NPS3_9HYPH</name>
<evidence type="ECO:0000256" key="3">
    <source>
        <dbReference type="ARBA" id="ARBA00006490"/>
    </source>
</evidence>
<evidence type="ECO:0000313" key="13">
    <source>
        <dbReference type="Proteomes" id="UP000561417"/>
    </source>
</evidence>
<dbReference type="GO" id="GO:0031071">
    <property type="term" value="F:cysteine desulfurase activity"/>
    <property type="evidence" value="ECO:0007669"/>
    <property type="project" value="UniProtKB-EC"/>
</dbReference>
<keyword evidence="13" id="KW-1185">Reference proteome</keyword>
<comment type="similarity">
    <text evidence="3">Belongs to the class-V pyridoxal-phosphate-dependent aminotransferase family. NifS/IscS subfamily.</text>
</comment>
<evidence type="ECO:0000256" key="7">
    <source>
        <dbReference type="ARBA" id="ARBA00022898"/>
    </source>
</evidence>
<comment type="catalytic activity">
    <reaction evidence="10">
        <text>(sulfur carrier)-H + L-cysteine = (sulfur carrier)-SH + L-alanine</text>
        <dbReference type="Rhea" id="RHEA:43892"/>
        <dbReference type="Rhea" id="RHEA-COMP:14737"/>
        <dbReference type="Rhea" id="RHEA-COMP:14739"/>
        <dbReference type="ChEBI" id="CHEBI:29917"/>
        <dbReference type="ChEBI" id="CHEBI:35235"/>
        <dbReference type="ChEBI" id="CHEBI:57972"/>
        <dbReference type="ChEBI" id="CHEBI:64428"/>
        <dbReference type="EC" id="2.8.1.7"/>
    </reaction>
</comment>
<dbReference type="RefSeq" id="WP_183228244.1">
    <property type="nucleotide sequence ID" value="NZ_JACHIM010000001.1"/>
</dbReference>
<organism evidence="12 13">
    <name type="scientific">Bartonella callosciuri</name>
    <dbReference type="NCBI Taxonomy" id="686223"/>
    <lineage>
        <taxon>Bacteria</taxon>
        <taxon>Pseudomonadati</taxon>
        <taxon>Pseudomonadota</taxon>
        <taxon>Alphaproteobacteria</taxon>
        <taxon>Hyphomicrobiales</taxon>
        <taxon>Bartonellaceae</taxon>
        <taxon>Bartonella</taxon>
    </lineage>
</organism>
<dbReference type="PIRSF" id="PIRSF005572">
    <property type="entry name" value="NifS"/>
    <property type="match status" value="1"/>
</dbReference>
<dbReference type="EMBL" id="JACHIM010000001">
    <property type="protein sequence ID" value="MBB5073091.1"/>
    <property type="molecule type" value="Genomic_DNA"/>
</dbReference>
<dbReference type="Gene3D" id="3.90.1150.10">
    <property type="entry name" value="Aspartate Aminotransferase, domain 1"/>
    <property type="match status" value="1"/>
</dbReference>
<dbReference type="InterPro" id="IPR015421">
    <property type="entry name" value="PyrdxlP-dep_Trfase_major"/>
</dbReference>
<dbReference type="InterPro" id="IPR000192">
    <property type="entry name" value="Aminotrans_V_dom"/>
</dbReference>
<evidence type="ECO:0000256" key="4">
    <source>
        <dbReference type="ARBA" id="ARBA00013558"/>
    </source>
</evidence>
<protein>
    <recommendedName>
        <fullName evidence="4">Cysteine desulfurase</fullName>
    </recommendedName>
</protein>
<keyword evidence="7" id="KW-0663">Pyridoxal phosphate</keyword>
<keyword evidence="8" id="KW-0408">Iron</keyword>
<proteinExistence type="inferred from homology"/>
<dbReference type="AlphaFoldDB" id="A0A840NPS3"/>
<dbReference type="Gene3D" id="3.40.640.10">
    <property type="entry name" value="Type I PLP-dependent aspartate aminotransferase-like (Major domain)"/>
    <property type="match status" value="1"/>
</dbReference>
<keyword evidence="9" id="KW-0411">Iron-sulfur</keyword>
<dbReference type="PANTHER" id="PTHR11601">
    <property type="entry name" value="CYSTEINE DESULFURYLASE FAMILY MEMBER"/>
    <property type="match status" value="1"/>
</dbReference>
<comment type="cofactor">
    <cofactor evidence="1">
        <name>pyridoxal 5'-phosphate</name>
        <dbReference type="ChEBI" id="CHEBI:597326"/>
    </cofactor>
</comment>
<sequence>MVVKRRYFDHNATTPLKKIARTALLESLEIFGNPSSVHAEGRAAKALLQKARRQIAEKLNTNPDHVVFTSGASEAAMTLLTPFYKMGNSEVRFSHLYIGATEHPSVAEGGRFSKEFISTISVDQDGLIQQAKLFSLLSIHDKIKGLPLVAIQAANNETGVIQPIKEIAAIVRDFGGILIVDLAQYVDKSFVDITQMGGDFFILSAHKIGGPKGIGAFVSCGNLLMPHPLIVGGGQEKGLRGGTEALPLISAFGAAIADCFTQEEIKQLMYLRNKLEDGLQKVCSDVEILGKRVQRLPNTTYFTLPNIKAETMQICFDLAGFSVSAGSACSSGKVKQSNVLEAMGYNFPNGAIRVSTGRSTTSQDIDDFLLVFSQMVESSKK</sequence>
<dbReference type="PANTHER" id="PTHR11601:SF34">
    <property type="entry name" value="CYSTEINE DESULFURASE"/>
    <property type="match status" value="1"/>
</dbReference>
<dbReference type="GO" id="GO:0046872">
    <property type="term" value="F:metal ion binding"/>
    <property type="evidence" value="ECO:0007669"/>
    <property type="project" value="UniProtKB-KW"/>
</dbReference>
<dbReference type="Gene3D" id="1.10.260.50">
    <property type="match status" value="1"/>
</dbReference>